<name>A0A168SG70_ABSGL</name>
<dbReference type="STRING" id="4829.A0A168SG70"/>
<dbReference type="InParanoid" id="A0A168SG70"/>
<keyword evidence="1 3" id="KW-0597">Phosphoprotein</keyword>
<dbReference type="Pfam" id="PF00072">
    <property type="entry name" value="Response_reg"/>
    <property type="match status" value="1"/>
</dbReference>
<sequence>MMLNTYSHFTNKSKQTLPSSTHTKLPTSSLSLTLLLVDDNPINLQLLRKTLLAIFKVRHMDLATNGYQALRLLEQRHYDAILLDIDMPGMNGIETTEIIRQRPSSSSPIPSVLDLNRSIPILAVTTNDSSESRRIYENVGMVRRLPQ</sequence>
<reference evidence="6" key="1">
    <citation type="submission" date="2016-04" db="EMBL/GenBank/DDBJ databases">
        <authorList>
            <person name="Evans L.H."/>
            <person name="Alamgir A."/>
            <person name="Owens N."/>
            <person name="Weber N.D."/>
            <person name="Virtaneva K."/>
            <person name="Barbian K."/>
            <person name="Babar A."/>
            <person name="Rosenke K."/>
        </authorList>
    </citation>
    <scope>NUCLEOTIDE SEQUENCE [LARGE SCALE GENOMIC DNA]</scope>
    <source>
        <strain evidence="6">CBS 101.48</strain>
    </source>
</reference>
<keyword evidence="2" id="KW-0902">Two-component regulatory system</keyword>
<evidence type="ECO:0000256" key="1">
    <source>
        <dbReference type="ARBA" id="ARBA00022553"/>
    </source>
</evidence>
<dbReference type="InterPro" id="IPR011006">
    <property type="entry name" value="CheY-like_superfamily"/>
</dbReference>
<dbReference type="InterPro" id="IPR001789">
    <property type="entry name" value="Sig_transdc_resp-reg_receiver"/>
</dbReference>
<dbReference type="SUPFAM" id="SSF52172">
    <property type="entry name" value="CheY-like"/>
    <property type="match status" value="1"/>
</dbReference>
<dbReference type="EMBL" id="LT554895">
    <property type="protein sequence ID" value="SAM08387.1"/>
    <property type="molecule type" value="Genomic_DNA"/>
</dbReference>
<evidence type="ECO:0000313" key="6">
    <source>
        <dbReference type="EMBL" id="SAM08387.1"/>
    </source>
</evidence>
<dbReference type="PANTHER" id="PTHR45339:SF1">
    <property type="entry name" value="HYBRID SIGNAL TRANSDUCTION HISTIDINE KINASE J"/>
    <property type="match status" value="1"/>
</dbReference>
<dbReference type="AlphaFoldDB" id="A0A168SG70"/>
<evidence type="ECO:0000256" key="4">
    <source>
        <dbReference type="SAM" id="MobiDB-lite"/>
    </source>
</evidence>
<dbReference type="Gene3D" id="3.40.50.2300">
    <property type="match status" value="1"/>
</dbReference>
<organism evidence="6">
    <name type="scientific">Absidia glauca</name>
    <name type="common">Pin mould</name>
    <dbReference type="NCBI Taxonomy" id="4829"/>
    <lineage>
        <taxon>Eukaryota</taxon>
        <taxon>Fungi</taxon>
        <taxon>Fungi incertae sedis</taxon>
        <taxon>Mucoromycota</taxon>
        <taxon>Mucoromycotina</taxon>
        <taxon>Mucoromycetes</taxon>
        <taxon>Mucorales</taxon>
        <taxon>Cunninghamellaceae</taxon>
        <taxon>Absidia</taxon>
    </lineage>
</organism>
<proteinExistence type="predicted"/>
<keyword evidence="7" id="KW-1185">Reference proteome</keyword>
<evidence type="ECO:0000259" key="5">
    <source>
        <dbReference type="PROSITE" id="PS50110"/>
    </source>
</evidence>
<dbReference type="PANTHER" id="PTHR45339">
    <property type="entry name" value="HYBRID SIGNAL TRANSDUCTION HISTIDINE KINASE J"/>
    <property type="match status" value="1"/>
</dbReference>
<gene>
    <name evidence="6" type="primary">ABSGL_14050.1 scaffold 14385</name>
</gene>
<feature type="modified residue" description="4-aspartylphosphate" evidence="3">
    <location>
        <position position="84"/>
    </location>
</feature>
<evidence type="ECO:0000313" key="7">
    <source>
        <dbReference type="Proteomes" id="UP000078561"/>
    </source>
</evidence>
<evidence type="ECO:0000256" key="2">
    <source>
        <dbReference type="ARBA" id="ARBA00023012"/>
    </source>
</evidence>
<dbReference type="PROSITE" id="PS50110">
    <property type="entry name" value="RESPONSE_REGULATORY"/>
    <property type="match status" value="1"/>
</dbReference>
<dbReference type="CDD" id="cd17546">
    <property type="entry name" value="REC_hyHK_CKI1_RcsC-like"/>
    <property type="match status" value="1"/>
</dbReference>
<feature type="domain" description="Response regulatory" evidence="5">
    <location>
        <begin position="33"/>
        <end position="147"/>
    </location>
</feature>
<dbReference type="Proteomes" id="UP000078561">
    <property type="component" value="Unassembled WGS sequence"/>
</dbReference>
<feature type="compositionally biased region" description="Polar residues" evidence="4">
    <location>
        <begin position="1"/>
        <end position="15"/>
    </location>
</feature>
<feature type="region of interest" description="Disordered" evidence="4">
    <location>
        <begin position="1"/>
        <end position="25"/>
    </location>
</feature>
<accession>A0A168SG70</accession>
<evidence type="ECO:0000256" key="3">
    <source>
        <dbReference type="PROSITE-ProRule" id="PRU00169"/>
    </source>
</evidence>
<feature type="compositionally biased region" description="Low complexity" evidence="4">
    <location>
        <begin position="16"/>
        <end position="25"/>
    </location>
</feature>
<dbReference type="OrthoDB" id="21225at2759"/>
<protein>
    <recommendedName>
        <fullName evidence="5">Response regulatory domain-containing protein</fullName>
    </recommendedName>
</protein>
<dbReference type="GO" id="GO:0000160">
    <property type="term" value="P:phosphorelay signal transduction system"/>
    <property type="evidence" value="ECO:0007669"/>
    <property type="project" value="UniProtKB-KW"/>
</dbReference>
<dbReference type="SMART" id="SM00448">
    <property type="entry name" value="REC"/>
    <property type="match status" value="1"/>
</dbReference>